<dbReference type="Gene3D" id="3.40.1080.10">
    <property type="entry name" value="Glutaconate Coenzyme A-transferase"/>
    <property type="match status" value="1"/>
</dbReference>
<evidence type="ECO:0000313" key="2">
    <source>
        <dbReference type="EMBL" id="EKF43181.1"/>
    </source>
</evidence>
<evidence type="ECO:0000313" key="3">
    <source>
        <dbReference type="Proteomes" id="UP000007374"/>
    </source>
</evidence>
<dbReference type="AlphaFoldDB" id="K2P7I0"/>
<gene>
    <name evidence="2" type="ORF">NA8A_07589</name>
</gene>
<evidence type="ECO:0000259" key="1">
    <source>
        <dbReference type="Pfam" id="PF13336"/>
    </source>
</evidence>
<dbReference type="eggNOG" id="COG0427">
    <property type="taxonomic scope" value="Bacteria"/>
</dbReference>
<organism evidence="2 3">
    <name type="scientific">Nitratireductor indicus C115</name>
    <dbReference type="NCBI Taxonomy" id="1231190"/>
    <lineage>
        <taxon>Bacteria</taxon>
        <taxon>Pseudomonadati</taxon>
        <taxon>Pseudomonadota</taxon>
        <taxon>Alphaproteobacteria</taxon>
        <taxon>Hyphomicrobiales</taxon>
        <taxon>Phyllobacteriaceae</taxon>
        <taxon>Nitratireductor</taxon>
    </lineage>
</organism>
<dbReference type="GO" id="GO:0016787">
    <property type="term" value="F:hydrolase activity"/>
    <property type="evidence" value="ECO:0007669"/>
    <property type="project" value="UniProtKB-KW"/>
</dbReference>
<dbReference type="InterPro" id="IPR026888">
    <property type="entry name" value="AcetylCoA_hyd_C"/>
</dbReference>
<dbReference type="Pfam" id="PF13336">
    <property type="entry name" value="AcetylCoA_hyd_C"/>
    <property type="match status" value="1"/>
</dbReference>
<dbReference type="PANTHER" id="PTHR21432:SF20">
    <property type="entry name" value="ACETYL-COA HYDROLASE"/>
    <property type="match status" value="1"/>
</dbReference>
<reference evidence="2 3" key="1">
    <citation type="journal article" date="2012" name="J. Bacteriol.">
        <title>Genome Sequence of Nitratireductor indicus Type Strain C115.</title>
        <authorList>
            <person name="Lai Q."/>
            <person name="Li G."/>
            <person name="Yu Z."/>
            <person name="Shao Z."/>
        </authorList>
    </citation>
    <scope>NUCLEOTIDE SEQUENCE [LARGE SCALE GENOMIC DNA]</scope>
    <source>
        <strain evidence="2 3">C115</strain>
    </source>
</reference>
<dbReference type="SUPFAM" id="SSF100950">
    <property type="entry name" value="NagB/RpiA/CoA transferase-like"/>
    <property type="match status" value="2"/>
</dbReference>
<comment type="caution">
    <text evidence="2">The sequence shown here is derived from an EMBL/GenBank/DDBJ whole genome shotgun (WGS) entry which is preliminary data.</text>
</comment>
<dbReference type="InterPro" id="IPR037171">
    <property type="entry name" value="NagB/RpiA_transferase-like"/>
</dbReference>
<protein>
    <submittedName>
        <fullName evidence="2">Acetyl-CoA hydrolase/transferase</fullName>
    </submittedName>
</protein>
<dbReference type="Gene3D" id="3.30.750.70">
    <property type="entry name" value="4-hydroxybutyrate coenzyme like domains"/>
    <property type="match status" value="1"/>
</dbReference>
<dbReference type="STRING" id="721133.SAMN05216176_105215"/>
<dbReference type="GO" id="GO:0008775">
    <property type="term" value="F:acetate CoA-transferase activity"/>
    <property type="evidence" value="ECO:0007669"/>
    <property type="project" value="InterPro"/>
</dbReference>
<dbReference type="RefSeq" id="WP_009756335.1">
    <property type="nucleotide sequence ID" value="NZ_AMSI01000004.1"/>
</dbReference>
<dbReference type="InterPro" id="IPR038460">
    <property type="entry name" value="AcetylCoA_hyd_C_sf"/>
</dbReference>
<dbReference type="InterPro" id="IPR046433">
    <property type="entry name" value="ActCoA_hydro"/>
</dbReference>
<feature type="domain" description="Acetyl-CoA hydrolase/transferase C-terminal" evidence="1">
    <location>
        <begin position="264"/>
        <end position="414"/>
    </location>
</feature>
<dbReference type="Gene3D" id="3.40.1080.20">
    <property type="entry name" value="Acetyl-CoA hydrolase/transferase C-terminal domain"/>
    <property type="match status" value="1"/>
</dbReference>
<keyword evidence="2" id="KW-0808">Transferase</keyword>
<name>K2P7I0_9HYPH</name>
<keyword evidence="3" id="KW-1185">Reference proteome</keyword>
<dbReference type="GO" id="GO:0006083">
    <property type="term" value="P:acetate metabolic process"/>
    <property type="evidence" value="ECO:0007669"/>
    <property type="project" value="InterPro"/>
</dbReference>
<sequence length="415" mass="43561">MKRAGREIPLDQLRMADFVRRGDMVVWPQAGAEPLALTGILMRERAEIGGFRAGIGLSLSETPAPAHADFVEFVSYCGSGTNTTLARAGLLEILPVPYSRFAEALCPVDVLLLHIAPCDADGHYTLGLAEEYIAPLIASARTIIAQVNDRLPRMAGGQVLSREDIDILVASSHAPLCLPPARAGTVETRIAGHVAALVEDRSVLQAGLGKLPETILAALADRRDLGVHSGALGDWLMTLTQAGALTNAAKVRDTGVSIGGLLMGGEALYRFAHENKAIRLAPTSYTHDPQILAAHDRFVAVNSALEVDLTGQINAETAGGIYVGAVGGASEFLSGAHRSRGGLPIVALPATVAKTGAPRIVGTLSGPVSTPRSEAGIIVTEHGVADLRGRSLKERRRLMLDIAAPEHRAALDRAA</sequence>
<proteinExistence type="predicted"/>
<accession>K2P7I0</accession>
<dbReference type="EMBL" id="AMSI01000004">
    <property type="protein sequence ID" value="EKF43181.1"/>
    <property type="molecule type" value="Genomic_DNA"/>
</dbReference>
<dbReference type="PANTHER" id="PTHR21432">
    <property type="entry name" value="ACETYL-COA HYDROLASE-RELATED"/>
    <property type="match status" value="1"/>
</dbReference>
<dbReference type="PATRIC" id="fig|1231190.3.peg.1591"/>
<keyword evidence="2" id="KW-0378">Hydrolase</keyword>
<dbReference type="Proteomes" id="UP000007374">
    <property type="component" value="Unassembled WGS sequence"/>
</dbReference>